<keyword evidence="3" id="KW-1185">Reference proteome</keyword>
<accession>N0B701</accession>
<evidence type="ECO:0000256" key="1">
    <source>
        <dbReference type="SAM" id="MobiDB-lite"/>
    </source>
</evidence>
<proteinExistence type="predicted"/>
<evidence type="ECO:0000313" key="3">
    <source>
        <dbReference type="Proteomes" id="UP000005952"/>
    </source>
</evidence>
<organism evidence="2 3">
    <name type="scientific">Hyphomicrobium denitrificans 1NES1</name>
    <dbReference type="NCBI Taxonomy" id="670307"/>
    <lineage>
        <taxon>Bacteria</taxon>
        <taxon>Pseudomonadati</taxon>
        <taxon>Pseudomonadota</taxon>
        <taxon>Alphaproteobacteria</taxon>
        <taxon>Hyphomicrobiales</taxon>
        <taxon>Hyphomicrobiaceae</taxon>
        <taxon>Hyphomicrobium</taxon>
    </lineage>
</organism>
<evidence type="ECO:0000313" key="2">
    <source>
        <dbReference type="EMBL" id="AGK57987.1"/>
    </source>
</evidence>
<reference evidence="2 3" key="1">
    <citation type="journal article" date="2013" name="Genome Announc.">
        <title>Genome sequences for three denitrifying bacterial strains isolated from a uranium- and nitrate-contaminated subsurface environment.</title>
        <authorList>
            <person name="Venkatramanan R."/>
            <person name="Prakash O."/>
            <person name="Woyke T."/>
            <person name="Chain P."/>
            <person name="Goodwin L.A."/>
            <person name="Watson D."/>
            <person name="Brooks S."/>
            <person name="Kostka J.E."/>
            <person name="Green S.J."/>
        </authorList>
    </citation>
    <scope>NUCLEOTIDE SEQUENCE [LARGE SCALE GENOMIC DNA]</scope>
    <source>
        <strain evidence="2 3">1NES1</strain>
    </source>
</reference>
<sequence>MGTKLVARASLYGEVGTLFHWPFFVTIDLPAIPDLSRFGATPVSFSCTPSSSPLDVASAYATESSE</sequence>
<dbReference type="KEGG" id="hdt:HYPDE_31563"/>
<dbReference type="AlphaFoldDB" id="N0B701"/>
<feature type="region of interest" description="Disordered" evidence="1">
    <location>
        <begin position="46"/>
        <end position="66"/>
    </location>
</feature>
<dbReference type="EMBL" id="CP005587">
    <property type="protein sequence ID" value="AGK57987.1"/>
    <property type="molecule type" value="Genomic_DNA"/>
</dbReference>
<name>N0B701_9HYPH</name>
<dbReference type="Proteomes" id="UP000005952">
    <property type="component" value="Chromosome"/>
</dbReference>
<dbReference type="STRING" id="670307.HYPDE_31563"/>
<protein>
    <submittedName>
        <fullName evidence="2">Uncharacterized protein</fullName>
    </submittedName>
</protein>
<gene>
    <name evidence="2" type="ORF">HYPDE_31563</name>
</gene>
<dbReference type="HOGENOM" id="CLU_2825285_0_0_5"/>